<evidence type="ECO:0000313" key="7">
    <source>
        <dbReference type="Proteomes" id="UP000249453"/>
    </source>
</evidence>
<evidence type="ECO:0000256" key="3">
    <source>
        <dbReference type="ARBA" id="ARBA00055068"/>
    </source>
</evidence>
<dbReference type="InterPro" id="IPR044668">
    <property type="entry name" value="PuuD-like"/>
</dbReference>
<dbReference type="GO" id="GO:0006598">
    <property type="term" value="P:polyamine catabolic process"/>
    <property type="evidence" value="ECO:0007669"/>
    <property type="project" value="TreeGrafter"/>
</dbReference>
<dbReference type="PANTHER" id="PTHR43235">
    <property type="entry name" value="GLUTAMINE AMIDOTRANSFERASE PB2B2.05-RELATED"/>
    <property type="match status" value="1"/>
</dbReference>
<dbReference type="PANTHER" id="PTHR43235:SF1">
    <property type="entry name" value="GLUTAMINE AMIDOTRANSFERASE PB2B2.05-RELATED"/>
    <property type="match status" value="1"/>
</dbReference>
<evidence type="ECO:0000256" key="1">
    <source>
        <dbReference type="ARBA" id="ARBA00011083"/>
    </source>
</evidence>
<reference evidence="6 7" key="1">
    <citation type="submission" date="2018-06" db="EMBL/GenBank/DDBJ databases">
        <title>Genomic Encyclopedia of Type Strains, Phase IV (KMG-IV): sequencing the most valuable type-strain genomes for metagenomic binning, comparative biology and taxonomic classification.</title>
        <authorList>
            <person name="Goeker M."/>
        </authorList>
    </citation>
    <scope>NUCLEOTIDE SEQUENCE [LARGE SCALE GENOMIC DNA]</scope>
    <source>
        <strain evidence="6 7">DSM 26720</strain>
    </source>
</reference>
<sequence length="253" mass="27633">MKKQSFPLIAVSTDVKPLENYNWHAAPDQYLLASIEFAEVVPLLVPSLNKIDLDTVLNSVDGLLVTGSKSNVNPELYGVTPNAAYEPYDHDRDATSIPLIRKAIEKGIPLLAICRGLQELNVALGGTLATEIQNLDGRLDHRAPQSDSQDERFALAHNVKIAAGSCLADILGKDEIKVNSVHRQAIDNPAPDLSIEAVAEDGTIEAVSVKNAKGFVVGVQWHPEYWIRTDAPSQKIFRAFGDAVRQHRAERTA</sequence>
<dbReference type="FunFam" id="3.40.50.880:FF:000030">
    <property type="entry name" value="Gamma-glutamyl-gamma-aminobutyrate hydrolase PuuD"/>
    <property type="match status" value="1"/>
</dbReference>
<comment type="caution">
    <text evidence="6">The sequence shown here is derived from an EMBL/GenBank/DDBJ whole genome shotgun (WGS) entry which is preliminary data.</text>
</comment>
<comment type="catalytic activity">
    <reaction evidence="2">
        <text>4-(gamma-L-glutamylamino)butanoate + H2O = 4-aminobutanoate + L-glutamate</text>
        <dbReference type="Rhea" id="RHEA:19737"/>
        <dbReference type="ChEBI" id="CHEBI:15377"/>
        <dbReference type="ChEBI" id="CHEBI:29985"/>
        <dbReference type="ChEBI" id="CHEBI:58800"/>
        <dbReference type="ChEBI" id="CHEBI:59888"/>
        <dbReference type="EC" id="3.5.1.94"/>
    </reaction>
</comment>
<dbReference type="RefSeq" id="WP_111575500.1">
    <property type="nucleotide sequence ID" value="NZ_JBHEEY010000007.1"/>
</dbReference>
<dbReference type="GO" id="GO:0016740">
    <property type="term" value="F:transferase activity"/>
    <property type="evidence" value="ECO:0007669"/>
    <property type="project" value="UniProtKB-KW"/>
</dbReference>
<dbReference type="InterPro" id="IPR029062">
    <property type="entry name" value="Class_I_gatase-like"/>
</dbReference>
<dbReference type="GO" id="GO:0033969">
    <property type="term" value="F:gamma-glutamyl-gamma-aminobutyrate hydrolase activity"/>
    <property type="evidence" value="ECO:0007669"/>
    <property type="project" value="UniProtKB-EC"/>
</dbReference>
<comment type="similarity">
    <text evidence="1">Belongs to the peptidase C26 family.</text>
</comment>
<dbReference type="SUPFAM" id="SSF52317">
    <property type="entry name" value="Class I glutamine amidotransferase-like"/>
    <property type="match status" value="1"/>
</dbReference>
<dbReference type="EC" id="3.5.1.94" evidence="5"/>
<dbReference type="Pfam" id="PF07722">
    <property type="entry name" value="Peptidase_C26"/>
    <property type="match status" value="1"/>
</dbReference>
<dbReference type="Gene3D" id="3.40.50.880">
    <property type="match status" value="1"/>
</dbReference>
<comment type="function">
    <text evidence="3">Involved in the breakdown of putrescine via hydrolysis of the gamma-glutamyl linkage of gamma-glutamyl-gamma-aminobutyrate.</text>
</comment>
<evidence type="ECO:0000256" key="2">
    <source>
        <dbReference type="ARBA" id="ARBA00052718"/>
    </source>
</evidence>
<evidence type="ECO:0000256" key="4">
    <source>
        <dbReference type="ARBA" id="ARBA00060634"/>
    </source>
</evidence>
<keyword evidence="6" id="KW-0315">Glutamine amidotransferase</keyword>
<dbReference type="OrthoDB" id="9813383at2"/>
<dbReference type="GO" id="GO:0005829">
    <property type="term" value="C:cytosol"/>
    <property type="evidence" value="ECO:0007669"/>
    <property type="project" value="TreeGrafter"/>
</dbReference>
<dbReference type="EMBL" id="QLMK01000007">
    <property type="protein sequence ID" value="RAK28156.1"/>
    <property type="molecule type" value="Genomic_DNA"/>
</dbReference>
<dbReference type="CDD" id="cd01745">
    <property type="entry name" value="GATase1_2"/>
    <property type="match status" value="1"/>
</dbReference>
<proteinExistence type="inferred from homology"/>
<dbReference type="InterPro" id="IPR011697">
    <property type="entry name" value="Peptidase_C26"/>
</dbReference>
<gene>
    <name evidence="6" type="ORF">C7374_10757</name>
</gene>
<organism evidence="6 7">
    <name type="scientific">Falsochrobactrum ovis</name>
    <dbReference type="NCBI Taxonomy" id="1293442"/>
    <lineage>
        <taxon>Bacteria</taxon>
        <taxon>Pseudomonadati</taxon>
        <taxon>Pseudomonadota</taxon>
        <taxon>Alphaproteobacteria</taxon>
        <taxon>Hyphomicrobiales</taxon>
        <taxon>Brucellaceae</taxon>
        <taxon>Falsochrobactrum</taxon>
    </lineage>
</organism>
<name>A0A364JUK2_9HYPH</name>
<protein>
    <recommendedName>
        <fullName evidence="5">gamma-glutamyl-gamma-aminobutyrate hydrolase</fullName>
        <ecNumber evidence="5">3.5.1.94</ecNumber>
    </recommendedName>
</protein>
<dbReference type="AlphaFoldDB" id="A0A364JUK2"/>
<accession>A0A364JUK2</accession>
<keyword evidence="6" id="KW-0808">Transferase</keyword>
<dbReference type="Proteomes" id="UP000249453">
    <property type="component" value="Unassembled WGS sequence"/>
</dbReference>
<evidence type="ECO:0000313" key="6">
    <source>
        <dbReference type="EMBL" id="RAK28156.1"/>
    </source>
</evidence>
<dbReference type="PROSITE" id="PS51273">
    <property type="entry name" value="GATASE_TYPE_1"/>
    <property type="match status" value="1"/>
</dbReference>
<comment type="pathway">
    <text evidence="4">Amine and polyamine degradation; putrescine degradation; 4-aminobutanoate from putrescine: step 4/4.</text>
</comment>
<keyword evidence="7" id="KW-1185">Reference proteome</keyword>
<evidence type="ECO:0000256" key="5">
    <source>
        <dbReference type="ARBA" id="ARBA00066788"/>
    </source>
</evidence>